<evidence type="ECO:0000256" key="2">
    <source>
        <dbReference type="ARBA" id="ARBA00022475"/>
    </source>
</evidence>
<evidence type="ECO:0000313" key="9">
    <source>
        <dbReference type="EMBL" id="TDO20651.1"/>
    </source>
</evidence>
<accession>A0A4R6IFX3</accession>
<dbReference type="InterPro" id="IPR050250">
    <property type="entry name" value="Macrolide_Exporter_MacB"/>
</dbReference>
<evidence type="ECO:0000256" key="1">
    <source>
        <dbReference type="ARBA" id="ARBA00004651"/>
    </source>
</evidence>
<reference evidence="9 10" key="1">
    <citation type="submission" date="2019-03" db="EMBL/GenBank/DDBJ databases">
        <title>Genomic Encyclopedia of Archaeal and Bacterial Type Strains, Phase II (KMG-II): from individual species to whole genera.</title>
        <authorList>
            <person name="Goeker M."/>
        </authorList>
    </citation>
    <scope>NUCLEOTIDE SEQUENCE [LARGE SCALE GENOMIC DNA]</scope>
    <source>
        <strain evidence="9 10">DSM 19034</strain>
    </source>
</reference>
<feature type="transmembrane region" description="Helical" evidence="6">
    <location>
        <begin position="282"/>
        <end position="302"/>
    </location>
</feature>
<dbReference type="PANTHER" id="PTHR30572:SF18">
    <property type="entry name" value="ABC-TYPE MACROLIDE FAMILY EXPORT SYSTEM PERMEASE COMPONENT 2"/>
    <property type="match status" value="1"/>
</dbReference>
<dbReference type="GO" id="GO:0022857">
    <property type="term" value="F:transmembrane transporter activity"/>
    <property type="evidence" value="ECO:0007669"/>
    <property type="project" value="TreeGrafter"/>
</dbReference>
<keyword evidence="5 6" id="KW-0472">Membrane</keyword>
<keyword evidence="3 6" id="KW-0812">Transmembrane</keyword>
<dbReference type="GO" id="GO:0005886">
    <property type="term" value="C:plasma membrane"/>
    <property type="evidence" value="ECO:0007669"/>
    <property type="project" value="UniProtKB-SubCell"/>
</dbReference>
<feature type="transmembrane region" description="Helical" evidence="6">
    <location>
        <begin position="21"/>
        <end position="41"/>
    </location>
</feature>
<feature type="domain" description="ABC3 transporter permease C-terminal" evidence="7">
    <location>
        <begin position="288"/>
        <end position="404"/>
    </location>
</feature>
<keyword evidence="10" id="KW-1185">Reference proteome</keyword>
<dbReference type="PANTHER" id="PTHR30572">
    <property type="entry name" value="MEMBRANE COMPONENT OF TRANSPORTER-RELATED"/>
    <property type="match status" value="1"/>
</dbReference>
<evidence type="ECO:0000256" key="3">
    <source>
        <dbReference type="ARBA" id="ARBA00022692"/>
    </source>
</evidence>
<sequence>MLKNYFKIAIAVLKRRKFFTFISLFGISFTLTILMVASAFLDKMINTNYPDYKRDRSLYITTVTLKSSKEGWMNRSGLSFHLINRYISTLKIPEKIAFFSSGQIINSFVHNQKISIEFKFTDANFWDVLDYRFLEGKPYTAAQINAAEHVAVISEKLKAAYFGADTEAVGKYIEADNIKYRVSGVFKNVSSLSHHFSGDMYLPYTVAKSDYKKVELMGPFRVILLAKSASDVPKMRAEYDQMVRKVPTGHKEFDVHTVPADSGLENYTREFSGGEQSAVGKLIIILSILVLVFLLLPTINLININITRIMERSSEIGVRKAFGASSKTLVVQFLVENIILTGIGGILGVIFSLLVLYGLNHSEFMSGVDLSFNFVVLSCSIIACLFFGLLSGVYPAYKMSKMNIVKALKA</sequence>
<dbReference type="Proteomes" id="UP000295499">
    <property type="component" value="Unassembled WGS sequence"/>
</dbReference>
<dbReference type="Pfam" id="PF02687">
    <property type="entry name" value="FtsX"/>
    <property type="match status" value="1"/>
</dbReference>
<feature type="transmembrane region" description="Helical" evidence="6">
    <location>
        <begin position="329"/>
        <end position="359"/>
    </location>
</feature>
<evidence type="ECO:0000256" key="6">
    <source>
        <dbReference type="SAM" id="Phobius"/>
    </source>
</evidence>
<evidence type="ECO:0000256" key="5">
    <source>
        <dbReference type="ARBA" id="ARBA00023136"/>
    </source>
</evidence>
<feature type="domain" description="MacB-like periplasmic core" evidence="8">
    <location>
        <begin position="20"/>
        <end position="238"/>
    </location>
</feature>
<keyword evidence="2" id="KW-1003">Cell membrane</keyword>
<evidence type="ECO:0000259" key="7">
    <source>
        <dbReference type="Pfam" id="PF02687"/>
    </source>
</evidence>
<evidence type="ECO:0000259" key="8">
    <source>
        <dbReference type="Pfam" id="PF12704"/>
    </source>
</evidence>
<dbReference type="InterPro" id="IPR003838">
    <property type="entry name" value="ABC3_permease_C"/>
</dbReference>
<gene>
    <name evidence="9" type="ORF">CLV32_3284</name>
</gene>
<dbReference type="OrthoDB" id="8740261at2"/>
<evidence type="ECO:0000256" key="4">
    <source>
        <dbReference type="ARBA" id="ARBA00022989"/>
    </source>
</evidence>
<dbReference type="InterPro" id="IPR025857">
    <property type="entry name" value="MacB_PCD"/>
</dbReference>
<name>A0A4R6IFX3_9SPHI</name>
<proteinExistence type="predicted"/>
<comment type="caution">
    <text evidence="9">The sequence shown here is derived from an EMBL/GenBank/DDBJ whole genome shotgun (WGS) entry which is preliminary data.</text>
</comment>
<dbReference type="Pfam" id="PF12704">
    <property type="entry name" value="MacB_PCD"/>
    <property type="match status" value="1"/>
</dbReference>
<organism evidence="9 10">
    <name type="scientific">Pedobacter duraquae</name>
    <dbReference type="NCBI Taxonomy" id="425511"/>
    <lineage>
        <taxon>Bacteria</taxon>
        <taxon>Pseudomonadati</taxon>
        <taxon>Bacteroidota</taxon>
        <taxon>Sphingobacteriia</taxon>
        <taxon>Sphingobacteriales</taxon>
        <taxon>Sphingobacteriaceae</taxon>
        <taxon>Pedobacter</taxon>
    </lineage>
</organism>
<keyword evidence="4 6" id="KW-1133">Transmembrane helix</keyword>
<comment type="subcellular location">
    <subcellularLocation>
        <location evidence="1">Cell membrane</location>
        <topology evidence="1">Multi-pass membrane protein</topology>
    </subcellularLocation>
</comment>
<protein>
    <submittedName>
        <fullName evidence="9">Putative ABC transport system permease protein</fullName>
    </submittedName>
</protein>
<dbReference type="RefSeq" id="WP_133557323.1">
    <property type="nucleotide sequence ID" value="NZ_SNWM01000004.1"/>
</dbReference>
<feature type="transmembrane region" description="Helical" evidence="6">
    <location>
        <begin position="371"/>
        <end position="397"/>
    </location>
</feature>
<evidence type="ECO:0000313" key="10">
    <source>
        <dbReference type="Proteomes" id="UP000295499"/>
    </source>
</evidence>
<dbReference type="EMBL" id="SNWM01000004">
    <property type="protein sequence ID" value="TDO20651.1"/>
    <property type="molecule type" value="Genomic_DNA"/>
</dbReference>
<dbReference type="AlphaFoldDB" id="A0A4R6IFX3"/>